<name>A0A8H7T3M6_9HELO</name>
<proteinExistence type="predicted"/>
<evidence type="ECO:0000256" key="1">
    <source>
        <dbReference type="SAM" id="MobiDB-lite"/>
    </source>
</evidence>
<sequence length="73" mass="8489">MYDEEVPVGEIKKIHAPRTLEDGFGGKGGRCRGWIYGLKEPLKKVKKRQPPIRDPKRDSKKDDKRKRDSGKRK</sequence>
<evidence type="ECO:0000313" key="3">
    <source>
        <dbReference type="Proteomes" id="UP000664132"/>
    </source>
</evidence>
<dbReference type="AlphaFoldDB" id="A0A8H7T3M6"/>
<feature type="region of interest" description="Disordered" evidence="1">
    <location>
        <begin position="40"/>
        <end position="73"/>
    </location>
</feature>
<reference evidence="2" key="1">
    <citation type="submission" date="2021-02" db="EMBL/GenBank/DDBJ databases">
        <title>Genome sequence Cadophora malorum strain M34.</title>
        <authorList>
            <person name="Stefanovic E."/>
            <person name="Vu D."/>
            <person name="Scully C."/>
            <person name="Dijksterhuis J."/>
            <person name="Roader J."/>
            <person name="Houbraken J."/>
        </authorList>
    </citation>
    <scope>NUCLEOTIDE SEQUENCE</scope>
    <source>
        <strain evidence="2">M34</strain>
    </source>
</reference>
<dbReference type="Proteomes" id="UP000664132">
    <property type="component" value="Unassembled WGS sequence"/>
</dbReference>
<protein>
    <submittedName>
        <fullName evidence="2">Uncharacterized protein</fullName>
    </submittedName>
</protein>
<keyword evidence="3" id="KW-1185">Reference proteome</keyword>
<organism evidence="2 3">
    <name type="scientific">Cadophora malorum</name>
    <dbReference type="NCBI Taxonomy" id="108018"/>
    <lineage>
        <taxon>Eukaryota</taxon>
        <taxon>Fungi</taxon>
        <taxon>Dikarya</taxon>
        <taxon>Ascomycota</taxon>
        <taxon>Pezizomycotina</taxon>
        <taxon>Leotiomycetes</taxon>
        <taxon>Helotiales</taxon>
        <taxon>Ploettnerulaceae</taxon>
        <taxon>Cadophora</taxon>
    </lineage>
</organism>
<feature type="compositionally biased region" description="Basic and acidic residues" evidence="1">
    <location>
        <begin position="51"/>
        <end position="66"/>
    </location>
</feature>
<evidence type="ECO:0000313" key="2">
    <source>
        <dbReference type="EMBL" id="KAG4411773.1"/>
    </source>
</evidence>
<gene>
    <name evidence="2" type="ORF">IFR04_015079</name>
</gene>
<comment type="caution">
    <text evidence="2">The sequence shown here is derived from an EMBL/GenBank/DDBJ whole genome shotgun (WGS) entry which is preliminary data.</text>
</comment>
<dbReference type="EMBL" id="JAFJYH010000440">
    <property type="protein sequence ID" value="KAG4411773.1"/>
    <property type="molecule type" value="Genomic_DNA"/>
</dbReference>
<accession>A0A8H7T3M6</accession>